<evidence type="ECO:0000313" key="3">
    <source>
        <dbReference type="EMBL" id="KAL2051401.1"/>
    </source>
</evidence>
<feature type="compositionally biased region" description="Low complexity" evidence="1">
    <location>
        <begin position="1"/>
        <end position="20"/>
    </location>
</feature>
<keyword evidence="2" id="KW-0812">Transmembrane</keyword>
<dbReference type="Proteomes" id="UP001590951">
    <property type="component" value="Unassembled WGS sequence"/>
</dbReference>
<name>A0ABR4B0G8_9LECA</name>
<feature type="transmembrane region" description="Helical" evidence="2">
    <location>
        <begin position="53"/>
        <end position="71"/>
    </location>
</feature>
<accession>A0ABR4B0G8</accession>
<sequence length="80" mass="8363">MPPKRAPTATPTSSTSRSSAVNKRPRGDDSTSSVGNALRNTYGALTAKENRSIVRAVGMFGVAVAFFASSYSDILPSMVP</sequence>
<protein>
    <submittedName>
        <fullName evidence="3">Uncharacterized protein</fullName>
    </submittedName>
</protein>
<keyword evidence="4" id="KW-1185">Reference proteome</keyword>
<organism evidence="3 4">
    <name type="scientific">Lepraria finkii</name>
    <dbReference type="NCBI Taxonomy" id="1340010"/>
    <lineage>
        <taxon>Eukaryota</taxon>
        <taxon>Fungi</taxon>
        <taxon>Dikarya</taxon>
        <taxon>Ascomycota</taxon>
        <taxon>Pezizomycotina</taxon>
        <taxon>Lecanoromycetes</taxon>
        <taxon>OSLEUM clade</taxon>
        <taxon>Lecanoromycetidae</taxon>
        <taxon>Lecanorales</taxon>
        <taxon>Lecanorineae</taxon>
        <taxon>Stereocaulaceae</taxon>
        <taxon>Lepraria</taxon>
    </lineage>
</organism>
<comment type="caution">
    <text evidence="3">The sequence shown here is derived from an EMBL/GenBank/DDBJ whole genome shotgun (WGS) entry which is preliminary data.</text>
</comment>
<keyword evidence="2" id="KW-0472">Membrane</keyword>
<reference evidence="3 4" key="1">
    <citation type="submission" date="2024-09" db="EMBL/GenBank/DDBJ databases">
        <title>Rethinking Asexuality: The Enigmatic Case of Functional Sexual Genes in Lepraria (Stereocaulaceae).</title>
        <authorList>
            <person name="Doellman M."/>
            <person name="Sun Y."/>
            <person name="Barcenas-Pena A."/>
            <person name="Lumbsch H.T."/>
            <person name="Grewe F."/>
        </authorList>
    </citation>
    <scope>NUCLEOTIDE SEQUENCE [LARGE SCALE GENOMIC DNA]</scope>
    <source>
        <strain evidence="3 4">Grewe 0041</strain>
    </source>
</reference>
<evidence type="ECO:0000256" key="1">
    <source>
        <dbReference type="SAM" id="MobiDB-lite"/>
    </source>
</evidence>
<proteinExistence type="predicted"/>
<dbReference type="EMBL" id="JBHFEH010000035">
    <property type="protein sequence ID" value="KAL2051401.1"/>
    <property type="molecule type" value="Genomic_DNA"/>
</dbReference>
<evidence type="ECO:0000313" key="4">
    <source>
        <dbReference type="Proteomes" id="UP001590951"/>
    </source>
</evidence>
<feature type="region of interest" description="Disordered" evidence="1">
    <location>
        <begin position="1"/>
        <end position="36"/>
    </location>
</feature>
<gene>
    <name evidence="3" type="ORF">ABVK25_008268</name>
</gene>
<keyword evidence="2" id="KW-1133">Transmembrane helix</keyword>
<evidence type="ECO:0000256" key="2">
    <source>
        <dbReference type="SAM" id="Phobius"/>
    </source>
</evidence>